<dbReference type="PANTHER" id="PTHR10795">
    <property type="entry name" value="PROPROTEIN CONVERTASE SUBTILISIN/KEXIN"/>
    <property type="match status" value="1"/>
</dbReference>
<dbReference type="PROSITE" id="PS51892">
    <property type="entry name" value="SUBTILASE"/>
    <property type="match status" value="1"/>
</dbReference>
<dbReference type="Pfam" id="PF00082">
    <property type="entry name" value="Peptidase_S8"/>
    <property type="match status" value="1"/>
</dbReference>
<evidence type="ECO:0000256" key="6">
    <source>
        <dbReference type="SAM" id="SignalP"/>
    </source>
</evidence>
<feature type="transmembrane region" description="Helical" evidence="5">
    <location>
        <begin position="1923"/>
        <end position="1939"/>
    </location>
</feature>
<dbReference type="PROSITE" id="PS00136">
    <property type="entry name" value="SUBTILASE_ASP"/>
    <property type="match status" value="1"/>
</dbReference>
<dbReference type="Gene3D" id="3.50.30.30">
    <property type="match status" value="1"/>
</dbReference>
<dbReference type="PRINTS" id="PR00723">
    <property type="entry name" value="SUBTILISIN"/>
</dbReference>
<dbReference type="InterPro" id="IPR000209">
    <property type="entry name" value="Peptidase_S8/S53_dom"/>
</dbReference>
<comment type="similarity">
    <text evidence="4">Belongs to the peptidase S8 family.</text>
</comment>
<evidence type="ECO:0000259" key="7">
    <source>
        <dbReference type="Pfam" id="PF00082"/>
    </source>
</evidence>
<evidence type="ECO:0000256" key="2">
    <source>
        <dbReference type="ARBA" id="ARBA00022801"/>
    </source>
</evidence>
<evidence type="ECO:0000256" key="3">
    <source>
        <dbReference type="ARBA" id="ARBA00022825"/>
    </source>
</evidence>
<feature type="active site" description="Charge relay system" evidence="4">
    <location>
        <position position="725"/>
    </location>
</feature>
<keyword evidence="5" id="KW-0472">Membrane</keyword>
<dbReference type="EMBL" id="CP134145">
    <property type="protein sequence ID" value="WNC73950.1"/>
    <property type="molecule type" value="Genomic_DNA"/>
</dbReference>
<keyword evidence="5" id="KW-0812">Transmembrane</keyword>
<evidence type="ECO:0000256" key="1">
    <source>
        <dbReference type="ARBA" id="ARBA00022670"/>
    </source>
</evidence>
<evidence type="ECO:0000313" key="8">
    <source>
        <dbReference type="EMBL" id="WNC73950.1"/>
    </source>
</evidence>
<evidence type="ECO:0000256" key="4">
    <source>
        <dbReference type="PROSITE-ProRule" id="PRU01240"/>
    </source>
</evidence>
<keyword evidence="6" id="KW-0732">Signal</keyword>
<gene>
    <name evidence="8" type="ORF">RGQ13_08155</name>
</gene>
<dbReference type="InterPro" id="IPR022398">
    <property type="entry name" value="Peptidase_S8_His-AS"/>
</dbReference>
<sequence>MKFNQKFISSITAFYATAISAAASDISNDVVVPIKPNAYQFNAKNMADKDHSVSNSGTVNSIITRNLSKVDKFNYQAELTGINTYLVILVDKAAPHFETLKDQSTGIAGKGSSGEKKLSEKALSSKINYVNYLKDSHLNVVKYAKELGIELKIRNQFANAVNGFSVELSQDDAASLSKLDSVARVSLLGRSQLQSYAGPKDIGADKVWSGETYRTTTKYKGEGIVVGVLDTGINTDHVAFDDSGEYFNNLDGVQFVGECLDSAQASRCNNKLIGIRTYSEINDKIFGGADGTSGFTTYNDPNGEFSLQKGEDYHGHGSHVAGIIAGNVVNDVKFHFREPKVLASTGIAIENSSFDVSGVAPHAQIISYQVCDPKRNEDSCLDEAIIKAVDDAIIDGVDVLNFSISKVSGALALPWVNPVEMAFLNAHQANIFVAASVGHGDNYKLDLDEDAGNGDHPSPWLMSVGAVFKSSTHTVSAHVGDISGGDPITVPLYRNADGLMEAISAYGAVTAYSGEPVTGNVVVAESKVDMTALSNEQQYALAHCLDLPANIFSANEIAVCLADEYGNALETGLTPVQTYTLMGEQVENAGAGAMIIVNDSVTPMNIPVAYSNGFAGTFMYSTSSGDPEDDSKRINLFYQWAKRSAELTQDIIATINPITVPELPSLSGMVYEKNTSIGPGKGVDSGYLLPSVVAPGVSVLAPYADERPFDVYGNASSWMTLSGASTATAYVTGAAALVKQAQPTWSVSEINSALIMTASQVLHSQTSKNGLPDAYTVGNGLINVSDAINAGFVMHEQVANFEKADQNHPEAIPFADLNLAAAIHALCFSSCEMKRTIKATQAGSWRIESKLNYASAQMTITPEEFTFENAGDEVELTIKFDVIEESMRWGIGYSDWSDLPEDFTDFNNNQDSMTEGNVRFIPDNRDIPEANWQVVVRTKLDVENDYQAITVDSNQGKKKLPNTSTTDFASTEFTTYQPSVIEGTKVHLSPVVESYDSVTCYTYYRAGSCKDANFDAARHLRNGTAHIEWLRLQEGAKRIVADAGPYSGKTQLFKTTIAMAIGRDFNNNGFIDFRDEVLCISDAQGTLQTLDETPGTNNFCSITNPIAGDYWVIYQNSVAHGIASVEYYFDQLAVDTTLFTTVIDDTEATNINVSASGDDVVVDWQLHMEPGERVYSAFKAAGNNKVVNLDIIRGRDAAVVKLASKPTAVQAGAMIDLVVEFNANESLANRNVDLTVNLPSGLTLVPGSMSDFSSQFADLNSTVSGNTLSIIGSLDDVANEPRGYNYSTNETDALCKTPEFPGNDGSGFAYLGLTPITGGALPIEDGQKPYLNGEQLTAGLTGYGRKRIEGEVSYESDHEWAARLHKERYGEYLFMATEDKDGQRYLDDREVPISVTELFANSDNPTPWISFYENGDFQRGDWLYVYNNGLMALNAQYSAAPLLPTNSTASMMPFDMPYLKNTTAMFISPLWRASGDTSAGFVTPFVPVATKTHDVSGISVGTIGSKVVVNYDNAYTGWRGGCRNYALEKNEQYGDSNGWARMCDANDGSRIHWNDITQENTQFRGQDNYDMQVFMETGPAKHRPGQYEIIMAYDDIIRKITDKDDVFGDDEIPYSNWQFTGSAGFRGARGYGNAYSGFYYGESHFVAGPNTNTKTAVYDKIKNDLVVCFDYFGPEAGKASVSFKAIVDPSVDIDEQLEIALHNDTTNFVVANTTTLTVKGSLSVEQLPNIFVYEDAGVKSVSTSLFSQTVNVTATSTDENVMVDVDTSGEFVVLHISTTQDYFTTASALIKLFAVEINDSRNSIMSSFEVDVRSINDAPNIRTDFSEITITTEENVILESLASDLETRDQNITYLWSGVQIDEQPDNYRKTTDASLNVHSLPVGEHAFTITVNDGELSVSKVFYVTAVEPDAIANPADKNENGAAVLWLFMLIGWGIYLRRRQ</sequence>
<dbReference type="InterPro" id="IPR013783">
    <property type="entry name" value="Ig-like_fold"/>
</dbReference>
<dbReference type="SUPFAM" id="SSF52743">
    <property type="entry name" value="Subtilisin-like"/>
    <property type="match status" value="1"/>
</dbReference>
<protein>
    <submittedName>
        <fullName evidence="8">S8 family serine peptidase</fullName>
    </submittedName>
</protein>
<keyword evidence="1 4" id="KW-0645">Protease</keyword>
<feature type="signal peptide" evidence="6">
    <location>
        <begin position="1"/>
        <end position="23"/>
    </location>
</feature>
<feature type="active site" description="Charge relay system" evidence="4">
    <location>
        <position position="230"/>
    </location>
</feature>
<evidence type="ECO:0000313" key="9">
    <source>
        <dbReference type="Proteomes" id="UP001258994"/>
    </source>
</evidence>
<dbReference type="InterPro" id="IPR036852">
    <property type="entry name" value="Peptidase_S8/S53_dom_sf"/>
</dbReference>
<proteinExistence type="inferred from homology"/>
<dbReference type="Gene3D" id="2.60.40.10">
    <property type="entry name" value="Immunoglobulins"/>
    <property type="match status" value="1"/>
</dbReference>
<dbReference type="Gene3D" id="3.40.50.200">
    <property type="entry name" value="Peptidase S8/S53 domain"/>
    <property type="match status" value="1"/>
</dbReference>
<dbReference type="Proteomes" id="UP001258994">
    <property type="component" value="Chromosome"/>
</dbReference>
<evidence type="ECO:0000256" key="5">
    <source>
        <dbReference type="SAM" id="Phobius"/>
    </source>
</evidence>
<organism evidence="8 9">
    <name type="scientific">Thalassotalea psychrophila</name>
    <dbReference type="NCBI Taxonomy" id="3065647"/>
    <lineage>
        <taxon>Bacteria</taxon>
        <taxon>Pseudomonadati</taxon>
        <taxon>Pseudomonadota</taxon>
        <taxon>Gammaproteobacteria</taxon>
        <taxon>Alteromonadales</taxon>
        <taxon>Colwelliaceae</taxon>
        <taxon>Thalassotalea</taxon>
    </lineage>
</organism>
<feature type="active site" description="Charge relay system" evidence="4">
    <location>
        <position position="316"/>
    </location>
</feature>
<keyword evidence="2 4" id="KW-0378">Hydrolase</keyword>
<name>A0ABY9TYK9_9GAMM</name>
<keyword evidence="9" id="KW-1185">Reference proteome</keyword>
<keyword evidence="5" id="KW-1133">Transmembrane helix</keyword>
<feature type="domain" description="Peptidase S8/S53" evidence="7">
    <location>
        <begin position="221"/>
        <end position="764"/>
    </location>
</feature>
<dbReference type="PROSITE" id="PS00137">
    <property type="entry name" value="SUBTILASE_HIS"/>
    <property type="match status" value="1"/>
</dbReference>
<dbReference type="InterPro" id="IPR045051">
    <property type="entry name" value="SBT"/>
</dbReference>
<accession>A0ABY9TYK9</accession>
<dbReference type="RefSeq" id="WP_348393060.1">
    <property type="nucleotide sequence ID" value="NZ_CP134145.1"/>
</dbReference>
<dbReference type="InterPro" id="IPR023827">
    <property type="entry name" value="Peptidase_S8_Asp-AS"/>
</dbReference>
<reference evidence="9" key="1">
    <citation type="submission" date="2023-09" db="EMBL/GenBank/DDBJ databases">
        <authorList>
            <person name="Li S."/>
            <person name="Li X."/>
            <person name="Zhang C."/>
            <person name="Zhao Z."/>
        </authorList>
    </citation>
    <scope>NUCLEOTIDE SEQUENCE [LARGE SCALE GENOMIC DNA]</scope>
    <source>
        <strain evidence="9">SQ149</strain>
    </source>
</reference>
<dbReference type="InterPro" id="IPR015500">
    <property type="entry name" value="Peptidase_S8_subtilisin-rel"/>
</dbReference>
<feature type="chain" id="PRO_5046566623" evidence="6">
    <location>
        <begin position="24"/>
        <end position="1943"/>
    </location>
</feature>
<keyword evidence="3 4" id="KW-0720">Serine protease</keyword>